<dbReference type="Proteomes" id="UP001238523">
    <property type="component" value="Chromosome"/>
</dbReference>
<keyword evidence="3" id="KW-1185">Reference proteome</keyword>
<organism evidence="2 3">
    <name type="scientific">Aequorivita marisscotiae</name>
    <dbReference type="NCBI Taxonomy" id="3040348"/>
    <lineage>
        <taxon>Bacteria</taxon>
        <taxon>Pseudomonadati</taxon>
        <taxon>Bacteroidota</taxon>
        <taxon>Flavobacteriia</taxon>
        <taxon>Flavobacteriales</taxon>
        <taxon>Flavobacteriaceae</taxon>
        <taxon>Aequorivita</taxon>
    </lineage>
</organism>
<proteinExistence type="predicted"/>
<name>A0ABY8KVJ2_9FLAO</name>
<sequence>MTAIGGAIAAEAYFLPNSLTRIAGYLIVAGTVASVVSQAVINDGNDDDDEYPPFNGFSTPGPNPLLDVNQ</sequence>
<feature type="region of interest" description="Disordered" evidence="1">
    <location>
        <begin position="43"/>
        <end position="70"/>
    </location>
</feature>
<dbReference type="RefSeq" id="WP_279448157.1">
    <property type="nucleotide sequence ID" value="NZ_CP122379.1"/>
</dbReference>
<evidence type="ECO:0000313" key="3">
    <source>
        <dbReference type="Proteomes" id="UP001238523"/>
    </source>
</evidence>
<accession>A0ABY8KVJ2</accession>
<protein>
    <submittedName>
        <fullName evidence="2">Uncharacterized protein</fullName>
    </submittedName>
</protein>
<reference evidence="2 3" key="1">
    <citation type="submission" date="2023-04" db="EMBL/GenBank/DDBJ databases">
        <title>Taxonomic identification of the Arctic strain Aequorivita sp. nov. and transcriptomic analysis in response to temperature stress.</title>
        <authorList>
            <person name="Liu W."/>
            <person name="Cong B."/>
            <person name="Lin J."/>
        </authorList>
    </citation>
    <scope>NUCLEOTIDE SEQUENCE [LARGE SCALE GENOMIC DNA]</scope>
    <source>
        <strain evidence="2 3">Ant34-E75</strain>
    </source>
</reference>
<evidence type="ECO:0000313" key="2">
    <source>
        <dbReference type="EMBL" id="WGF92200.1"/>
    </source>
</evidence>
<evidence type="ECO:0000256" key="1">
    <source>
        <dbReference type="SAM" id="MobiDB-lite"/>
    </source>
</evidence>
<dbReference type="EMBL" id="CP122379">
    <property type="protein sequence ID" value="WGF92200.1"/>
    <property type="molecule type" value="Genomic_DNA"/>
</dbReference>
<gene>
    <name evidence="2" type="ORF">QCQ61_13445</name>
</gene>